<keyword evidence="5" id="KW-1185">Reference proteome</keyword>
<dbReference type="InterPro" id="IPR014756">
    <property type="entry name" value="Ig_E-set"/>
</dbReference>
<reference evidence="4 5" key="1">
    <citation type="submission" date="2019-12" db="EMBL/GenBank/DDBJ databases">
        <title>Hymenobacter sp. HMF4947 Genome sequencing and assembly.</title>
        <authorList>
            <person name="Kang H."/>
            <person name="Cha I."/>
            <person name="Kim H."/>
            <person name="Joh K."/>
        </authorList>
    </citation>
    <scope>NUCLEOTIDE SEQUENCE [LARGE SCALE GENOMIC DNA]</scope>
    <source>
        <strain evidence="4 5">HMF4947</strain>
    </source>
</reference>
<gene>
    <name evidence="4" type="ORF">GO988_17350</name>
</gene>
<dbReference type="InterPro" id="IPR001322">
    <property type="entry name" value="Lamin_tail_dom"/>
</dbReference>
<dbReference type="InterPro" id="IPR016195">
    <property type="entry name" value="Pol/histidinol_Pase-like"/>
</dbReference>
<feature type="domain" description="LTD" evidence="3">
    <location>
        <begin position="44"/>
        <end position="183"/>
    </location>
</feature>
<dbReference type="Proteomes" id="UP000441336">
    <property type="component" value="Unassembled WGS sequence"/>
</dbReference>
<dbReference type="InterPro" id="IPR003961">
    <property type="entry name" value="FN3_dom"/>
</dbReference>
<organism evidence="4 5">
    <name type="scientific">Hymenobacter ginkgonis</name>
    <dbReference type="NCBI Taxonomy" id="2682976"/>
    <lineage>
        <taxon>Bacteria</taxon>
        <taxon>Pseudomonadati</taxon>
        <taxon>Bacteroidota</taxon>
        <taxon>Cytophagia</taxon>
        <taxon>Cytophagales</taxon>
        <taxon>Hymenobacteraceae</taxon>
        <taxon>Hymenobacter</taxon>
    </lineage>
</organism>
<dbReference type="Gene3D" id="2.60.40.10">
    <property type="entry name" value="Immunoglobulins"/>
    <property type="match status" value="4"/>
</dbReference>
<evidence type="ECO:0000259" key="2">
    <source>
        <dbReference type="PROSITE" id="PS50853"/>
    </source>
</evidence>
<sequence length="1627" mass="166791">MTFLPAARSSDQPGTLPASVPAAASPSRAWLPQTWLTALLLLIAWPSLLAHAAGTSPVIISQVYGGGGNSGAPLNSDFIELHNVSNAAVSLAGYSVQYAPAGLSSAWSATPLTGSIPAGGYYLIQEAGGANGVALPTPEVTGTIVLAAGAGKVALVNSTATLTPTTGGCPALTTVVDLVGYGSTASCFEGATPTAAPSATLSVSRKDVCVDSDNNGADFATGAPTPHNRTKTADYVYCVTAVGGFSPTFGQVGTVVTITGGKLDAITGATFAGVAATNVTATANSVTATVAPGTPVGAADVVLLAGTTPYAAGTFTVTTSSISTPTLSASTTCAGSSLDVSFTASGTYGAANQFTVQLSDATGTFPATPTVIGSVANALTTAQTITATIPSTTAGSTAYRLRVVASTPATVSPATAGLTVSSVRIAPTAAQSIYTTTSGTALTATEVGTPTGRQWAYSTSSGGPYTTDLTGQTGSTYTPAFSTAGTYYVVVKSTFACGQLVSNEVVVTVSVAQAPTITSFTPGSGPAGTSVTLTGTNFLAGTTVSFNGTPAAQITLLSATQLRAVVPSGVTDGPVSVTTAGGTATSTSSFTVSARTLVLLDDFNRADNATVGPEWVETETGPAGASVASNQLRLATTTTTGTDYVSGREYVARNVSARYSPELNSNNQVLTWAWNMQQSRANPSGFDPTSYGVAFVLAGSTSNPATGTGYAVVLGGTGATDPIRLVRYSNGLNSNSVLTDIVSGGTGFNNNFLTLRVTYLPDEDTWTLEAASSPTAFQDPGAPSTAFTTLGSADDATYTGTSLPYIGCLWNHATAATDYALFDNIYLTAPCVAEADPTAGPTAAQASQLTRSSAQLSWSAGTGNSRLVLVRPSSAAAAAPVDGTTYASAPAYGQGGSVSTGTYAVYSGTQSTVTVTGLAANTTYSYSIYEATGAGCSLNYLQASPATGTFTTLPCVPATAPTLPASAAQVTATSSTSLDVSWQNGNGSQRLVVVQAGQTPATLPQEGTTYRASARLGAGAALGTGAYVVYNGAGNAVTVTGLVANTSYYVAVYEFNGTDCAIAYLGSAATAEATTLPPPVAGNYRFYRGNLHGHSSYSDGNKDASTSGAYTPADDYALARIAQQFDFMGISEHNHSQAGMKLANYAKGLAQADQATVDGTFVALYGMEYGTISGGGHVIIYNYNQLIGWEPTFYDVFSEKGNYTNMFALVAQQPGAIAYLAHPQATDYNNLLSAPLNATTAQVLVGSAMRSGPAFSTNTTYSNPSSSTYEARFRDALKQGYHVAPTIDHDTHYSVFGRSTPGRLVVLATSLTRPALYDALQQRRFYASDDFNAEVTFQVAGQPMGSVLTQAGSPTLTLNVVDPDPNDAVSSIALFAGIPGSGTAAIQLTSRSGSSTLAFPDDIPDQATYYYYAVITQADGDKIWTAPIRYTRNDALSAPLPVQLVRFQAVLQNESEAVLRWSTASEQHSAYFAVERSLDGRAFVEIGRVAAAGTSQLAHNYELRDPRALAGLTYYRLRQVDTDQTATYSPVVTLTPTAREAAEVHVYPNPSAGTASTRIALRGLTNQPINVRVTDILGRTVSTQQLIPMGYQADVPLNLPATLTPGVYSVSLSANGQTWTTRLILEP</sequence>
<dbReference type="PROSITE" id="PS50853">
    <property type="entry name" value="FN3"/>
    <property type="match status" value="1"/>
</dbReference>
<evidence type="ECO:0000259" key="3">
    <source>
        <dbReference type="PROSITE" id="PS51841"/>
    </source>
</evidence>
<dbReference type="NCBIfam" id="TIGR04183">
    <property type="entry name" value="Por_Secre_tail"/>
    <property type="match status" value="1"/>
</dbReference>
<dbReference type="InterPro" id="IPR036116">
    <property type="entry name" value="FN3_sf"/>
</dbReference>
<proteinExistence type="predicted"/>
<feature type="domain" description="Fibronectin type-III" evidence="2">
    <location>
        <begin position="840"/>
        <end position="955"/>
    </location>
</feature>
<dbReference type="SUPFAM" id="SSF81296">
    <property type="entry name" value="E set domains"/>
    <property type="match status" value="2"/>
</dbReference>
<name>A0A7K1TI62_9BACT</name>
<dbReference type="InterPro" id="IPR036415">
    <property type="entry name" value="Lamin_tail_dom_sf"/>
</dbReference>
<dbReference type="SUPFAM" id="SSF89550">
    <property type="entry name" value="PHP domain-like"/>
    <property type="match status" value="1"/>
</dbReference>
<dbReference type="SMART" id="SM00060">
    <property type="entry name" value="FN3"/>
    <property type="match status" value="3"/>
</dbReference>
<dbReference type="InterPro" id="IPR026444">
    <property type="entry name" value="Secre_tail"/>
</dbReference>
<dbReference type="InterPro" id="IPR013783">
    <property type="entry name" value="Ig-like_fold"/>
</dbReference>
<protein>
    <submittedName>
        <fullName evidence="4">T9SS type A sorting domain-containing protein</fullName>
    </submittedName>
</protein>
<dbReference type="Pfam" id="PF00932">
    <property type="entry name" value="LTD"/>
    <property type="match status" value="1"/>
</dbReference>
<evidence type="ECO:0000256" key="1">
    <source>
        <dbReference type="SAM" id="MobiDB-lite"/>
    </source>
</evidence>
<accession>A0A7K1TI62</accession>
<dbReference type="PROSITE" id="PS51841">
    <property type="entry name" value="LTD"/>
    <property type="match status" value="1"/>
</dbReference>
<comment type="caution">
    <text evidence="4">The sequence shown here is derived from an EMBL/GenBank/DDBJ whole genome shotgun (WGS) entry which is preliminary data.</text>
</comment>
<dbReference type="CDD" id="cd00102">
    <property type="entry name" value="IPT"/>
    <property type="match status" value="1"/>
</dbReference>
<dbReference type="SUPFAM" id="SSF74853">
    <property type="entry name" value="Lamin A/C globular tail domain"/>
    <property type="match status" value="1"/>
</dbReference>
<feature type="region of interest" description="Disordered" evidence="1">
    <location>
        <begin position="1"/>
        <end position="20"/>
    </location>
</feature>
<dbReference type="Gene3D" id="3.20.20.140">
    <property type="entry name" value="Metal-dependent hydrolases"/>
    <property type="match status" value="1"/>
</dbReference>
<evidence type="ECO:0000313" key="5">
    <source>
        <dbReference type="Proteomes" id="UP000441336"/>
    </source>
</evidence>
<evidence type="ECO:0000313" key="4">
    <source>
        <dbReference type="EMBL" id="MVN78099.1"/>
    </source>
</evidence>
<dbReference type="SUPFAM" id="SSF49265">
    <property type="entry name" value="Fibronectin type III"/>
    <property type="match status" value="1"/>
</dbReference>
<dbReference type="EMBL" id="WQKZ01000004">
    <property type="protein sequence ID" value="MVN78099.1"/>
    <property type="molecule type" value="Genomic_DNA"/>
</dbReference>